<dbReference type="GO" id="GO:0090406">
    <property type="term" value="C:pollen tube"/>
    <property type="evidence" value="ECO:0007669"/>
    <property type="project" value="UniProtKB-ARBA"/>
</dbReference>
<dbReference type="InterPro" id="IPR009057">
    <property type="entry name" value="Homeodomain-like_sf"/>
</dbReference>
<keyword evidence="2" id="KW-0677">Repeat</keyword>
<keyword evidence="12" id="KW-1185">Reference proteome</keyword>
<reference evidence="11 12" key="1">
    <citation type="submission" date="2018-09" db="EMBL/GenBank/DDBJ databases">
        <title>A high-quality reference genome of wild soybean provides a powerful tool to mine soybean genomes.</title>
        <authorList>
            <person name="Xie M."/>
            <person name="Chung C.Y.L."/>
            <person name="Li M.-W."/>
            <person name="Wong F.-L."/>
            <person name="Chan T.-F."/>
            <person name="Lam H.-M."/>
        </authorList>
    </citation>
    <scope>NUCLEOTIDE SEQUENCE [LARGE SCALE GENOMIC DNA]</scope>
    <source>
        <strain evidence="12">cv. W05</strain>
        <tissue evidence="11">Hypocotyl of etiolated seedlings</tissue>
    </source>
</reference>
<dbReference type="GO" id="GO:0005634">
    <property type="term" value="C:nucleus"/>
    <property type="evidence" value="ECO:0007669"/>
    <property type="project" value="UniProtKB-SubCell"/>
</dbReference>
<feature type="domain" description="Myb-like" evidence="9">
    <location>
        <begin position="21"/>
        <end position="73"/>
    </location>
</feature>
<dbReference type="PROSITE" id="PS50090">
    <property type="entry name" value="MYB_LIKE"/>
    <property type="match status" value="2"/>
</dbReference>
<evidence type="ECO:0000256" key="3">
    <source>
        <dbReference type="ARBA" id="ARBA00023015"/>
    </source>
</evidence>
<dbReference type="SUPFAM" id="SSF46689">
    <property type="entry name" value="Homeodomain-like"/>
    <property type="match status" value="1"/>
</dbReference>
<feature type="region of interest" description="Disordered" evidence="8">
    <location>
        <begin position="1"/>
        <end position="28"/>
    </location>
</feature>
<feature type="compositionally biased region" description="Polar residues" evidence="8">
    <location>
        <begin position="443"/>
        <end position="454"/>
    </location>
</feature>
<evidence type="ECO:0000256" key="1">
    <source>
        <dbReference type="ARBA" id="ARBA00004123"/>
    </source>
</evidence>
<gene>
    <name evidence="11" type="ORF">D0Y65_032287</name>
</gene>
<feature type="region of interest" description="Disordered" evidence="8">
    <location>
        <begin position="441"/>
        <end position="465"/>
    </location>
</feature>
<dbReference type="PROSITE" id="PS51294">
    <property type="entry name" value="HTH_MYB"/>
    <property type="match status" value="2"/>
</dbReference>
<dbReference type="Gene3D" id="1.10.10.60">
    <property type="entry name" value="Homeodomain-like"/>
    <property type="match status" value="2"/>
</dbReference>
<dbReference type="AlphaFoldDB" id="A0A445ICA6"/>
<dbReference type="InterPro" id="IPR017930">
    <property type="entry name" value="Myb_dom"/>
</dbReference>
<feature type="domain" description="Myb-like" evidence="9">
    <location>
        <begin position="74"/>
        <end position="124"/>
    </location>
</feature>
<dbReference type="InterPro" id="IPR001005">
    <property type="entry name" value="SANT/Myb"/>
</dbReference>
<dbReference type="Gramene" id="XM_028333679.1">
    <property type="protein sequence ID" value="XP_028189480.1"/>
    <property type="gene ID" value="LOC114375814"/>
</dbReference>
<dbReference type="GO" id="GO:0003700">
    <property type="term" value="F:DNA-binding transcription factor activity"/>
    <property type="evidence" value="ECO:0007669"/>
    <property type="project" value="UniProtKB-ARBA"/>
</dbReference>
<dbReference type="PANTHER" id="PTHR47995">
    <property type="entry name" value="TRANSCRIPTION FACTOR MYB33-RELATED"/>
    <property type="match status" value="1"/>
</dbReference>
<keyword evidence="6" id="KW-0804">Transcription</keyword>
<evidence type="ECO:0000256" key="4">
    <source>
        <dbReference type="ARBA" id="ARBA00023125"/>
    </source>
</evidence>
<dbReference type="FunFam" id="1.10.10.60:FF:000001">
    <property type="entry name" value="MYB-related transcription factor"/>
    <property type="match status" value="1"/>
</dbReference>
<dbReference type="EMBL" id="QZWG01000011">
    <property type="protein sequence ID" value="RZB83683.1"/>
    <property type="molecule type" value="Genomic_DNA"/>
</dbReference>
<accession>A0A445ICA6</accession>
<feature type="domain" description="HTH myb-type" evidence="10">
    <location>
        <begin position="21"/>
        <end position="73"/>
    </location>
</feature>
<evidence type="ECO:0000256" key="5">
    <source>
        <dbReference type="ARBA" id="ARBA00023159"/>
    </source>
</evidence>
<protein>
    <submittedName>
        <fullName evidence="11">Transcription factor MYB101</fullName>
    </submittedName>
</protein>
<dbReference type="Pfam" id="PF00249">
    <property type="entry name" value="Myb_DNA-binding"/>
    <property type="match status" value="2"/>
</dbReference>
<dbReference type="GO" id="GO:0048235">
    <property type="term" value="P:pollen sperm cell differentiation"/>
    <property type="evidence" value="ECO:0007669"/>
    <property type="project" value="UniProtKB-ARBA"/>
</dbReference>
<keyword evidence="4" id="KW-0238">DNA-binding</keyword>
<evidence type="ECO:0000256" key="2">
    <source>
        <dbReference type="ARBA" id="ARBA00022737"/>
    </source>
</evidence>
<evidence type="ECO:0000313" key="12">
    <source>
        <dbReference type="Proteomes" id="UP000289340"/>
    </source>
</evidence>
<keyword evidence="5" id="KW-0010">Activator</keyword>
<feature type="region of interest" description="Disordered" evidence="8">
    <location>
        <begin position="367"/>
        <end position="416"/>
    </location>
</feature>
<feature type="domain" description="HTH myb-type" evidence="10">
    <location>
        <begin position="74"/>
        <end position="128"/>
    </location>
</feature>
<feature type="compositionally biased region" description="Basic and acidic residues" evidence="8">
    <location>
        <begin position="12"/>
        <end position="25"/>
    </location>
</feature>
<dbReference type="Proteomes" id="UP000289340">
    <property type="component" value="Chromosome 11"/>
</dbReference>
<evidence type="ECO:0000256" key="8">
    <source>
        <dbReference type="SAM" id="MobiDB-lite"/>
    </source>
</evidence>
<sequence>MARTVSNNDDETAAKEEGEVKDGVRKGPWTPEEDAILMEYVKKHGEGNWNSVQKNSGLLRCGKSCRLRWANHLRPNLKKGAFSPEEEQVIIDLHSKLGNKWARMAAQLPGRTDNEIKNFWNTRMKRRQRAGLPIYPPEVHAEANAYHLQHHRYLEQQQPPPYSSSSFSLLLSSCYPKKLNDPNQIHHHSSANPMQNQPDHSADRSINPSQQFKFSNENSTGNNGNFAFPMSPLSPYGSSSSTLLNHSFGGDHGGFIAGSPYEQPFPLVQGSTTDISSNQTPTPASSYASGVDGLMGASSMVNNNNNNNDYYEVAPLSPHQGNSGLLDALVMEAQGLYHNEKSRSEEDLNLAGKLSCKRKNMEYAEEGGTVPAGVSAMKKNSGNSSNESQRDDDISSSQLSKGKKQIGEDPLEEMNGMDDDLVSLLNQFPLEMPMPEWYRRGENQSLGLENQPKASSPDPADHEHAWTLGTCWNNMPRIC</sequence>
<dbReference type="FunFam" id="1.10.10.60:FF:000404">
    <property type="entry name" value="Transcription factor MYB97"/>
    <property type="match status" value="1"/>
</dbReference>
<keyword evidence="7" id="KW-0539">Nucleus</keyword>
<evidence type="ECO:0000256" key="7">
    <source>
        <dbReference type="ARBA" id="ARBA00023242"/>
    </source>
</evidence>
<dbReference type="GO" id="GO:0080092">
    <property type="term" value="P:regulation of pollen tube growth"/>
    <property type="evidence" value="ECO:0007669"/>
    <property type="project" value="UniProtKB-ARBA"/>
</dbReference>
<keyword evidence="3" id="KW-0805">Transcription regulation</keyword>
<dbReference type="CDD" id="cd00167">
    <property type="entry name" value="SANT"/>
    <property type="match status" value="2"/>
</dbReference>
<dbReference type="GO" id="GO:0003677">
    <property type="term" value="F:DNA binding"/>
    <property type="evidence" value="ECO:0007669"/>
    <property type="project" value="UniProtKB-KW"/>
</dbReference>
<proteinExistence type="predicted"/>
<evidence type="ECO:0000313" key="11">
    <source>
        <dbReference type="EMBL" id="RZB83683.1"/>
    </source>
</evidence>
<comment type="subcellular location">
    <subcellularLocation>
        <location evidence="1">Nucleus</location>
    </subcellularLocation>
</comment>
<comment type="caution">
    <text evidence="11">The sequence shown here is derived from an EMBL/GenBank/DDBJ whole genome shotgun (WGS) entry which is preliminary data.</text>
</comment>
<name>A0A445ICA6_GLYSO</name>
<evidence type="ECO:0000259" key="9">
    <source>
        <dbReference type="PROSITE" id="PS50090"/>
    </source>
</evidence>
<feature type="region of interest" description="Disordered" evidence="8">
    <location>
        <begin position="180"/>
        <end position="226"/>
    </location>
</feature>
<feature type="compositionally biased region" description="Polar residues" evidence="8">
    <location>
        <begin position="378"/>
        <end position="387"/>
    </location>
</feature>
<organism evidence="11 12">
    <name type="scientific">Glycine soja</name>
    <name type="common">Wild soybean</name>
    <dbReference type="NCBI Taxonomy" id="3848"/>
    <lineage>
        <taxon>Eukaryota</taxon>
        <taxon>Viridiplantae</taxon>
        <taxon>Streptophyta</taxon>
        <taxon>Embryophyta</taxon>
        <taxon>Tracheophyta</taxon>
        <taxon>Spermatophyta</taxon>
        <taxon>Magnoliopsida</taxon>
        <taxon>eudicotyledons</taxon>
        <taxon>Gunneridae</taxon>
        <taxon>Pentapetalae</taxon>
        <taxon>rosids</taxon>
        <taxon>fabids</taxon>
        <taxon>Fabales</taxon>
        <taxon>Fabaceae</taxon>
        <taxon>Papilionoideae</taxon>
        <taxon>50 kb inversion clade</taxon>
        <taxon>NPAAA clade</taxon>
        <taxon>indigoferoid/millettioid clade</taxon>
        <taxon>Phaseoleae</taxon>
        <taxon>Glycine</taxon>
        <taxon>Glycine subgen. Soja</taxon>
    </lineage>
</organism>
<dbReference type="SMART" id="SM00717">
    <property type="entry name" value="SANT"/>
    <property type="match status" value="2"/>
</dbReference>
<dbReference type="PANTHER" id="PTHR47995:SF18">
    <property type="entry name" value="TRANSCRIPTION FACTOR MYB65"/>
    <property type="match status" value="1"/>
</dbReference>
<evidence type="ECO:0000256" key="6">
    <source>
        <dbReference type="ARBA" id="ARBA00023163"/>
    </source>
</evidence>
<feature type="compositionally biased region" description="Polar residues" evidence="8">
    <location>
        <begin position="190"/>
        <end position="225"/>
    </location>
</feature>
<dbReference type="SMR" id="A0A445ICA6"/>
<evidence type="ECO:0000259" key="10">
    <source>
        <dbReference type="PROSITE" id="PS51294"/>
    </source>
</evidence>